<dbReference type="KEGG" id="ttt:THITE_2127891"/>
<name>G2R1J3_THETT</name>
<protein>
    <submittedName>
        <fullName evidence="1">Uncharacterized protein</fullName>
    </submittedName>
</protein>
<evidence type="ECO:0000313" key="1">
    <source>
        <dbReference type="EMBL" id="AEO65732.1"/>
    </source>
</evidence>
<dbReference type="GeneID" id="11515158"/>
<dbReference type="AlphaFoldDB" id="G2R1J3"/>
<accession>G2R1J3</accession>
<organism evidence="1 2">
    <name type="scientific">Thermothielavioides terrestris (strain ATCC 38088 / NRRL 8126)</name>
    <name type="common">Thielavia terrestris</name>
    <dbReference type="NCBI Taxonomy" id="578455"/>
    <lineage>
        <taxon>Eukaryota</taxon>
        <taxon>Fungi</taxon>
        <taxon>Dikarya</taxon>
        <taxon>Ascomycota</taxon>
        <taxon>Pezizomycotina</taxon>
        <taxon>Sordariomycetes</taxon>
        <taxon>Sordariomycetidae</taxon>
        <taxon>Sordariales</taxon>
        <taxon>Chaetomiaceae</taxon>
        <taxon>Thermothielavioides</taxon>
        <taxon>Thermothielavioides terrestris</taxon>
    </lineage>
</organism>
<reference evidence="1 2" key="1">
    <citation type="journal article" date="2011" name="Nat. Biotechnol.">
        <title>Comparative genomic analysis of the thermophilic biomass-degrading fungi Myceliophthora thermophila and Thielavia terrestris.</title>
        <authorList>
            <person name="Berka R.M."/>
            <person name="Grigoriev I.V."/>
            <person name="Otillar R."/>
            <person name="Salamov A."/>
            <person name="Grimwood J."/>
            <person name="Reid I."/>
            <person name="Ishmael N."/>
            <person name="John T."/>
            <person name="Darmond C."/>
            <person name="Moisan M.-C."/>
            <person name="Henrissat B."/>
            <person name="Coutinho P.M."/>
            <person name="Lombard V."/>
            <person name="Natvig D.O."/>
            <person name="Lindquist E."/>
            <person name="Schmutz J."/>
            <person name="Lucas S."/>
            <person name="Harris P."/>
            <person name="Powlowski J."/>
            <person name="Bellemare A."/>
            <person name="Taylor D."/>
            <person name="Butler G."/>
            <person name="de Vries R.P."/>
            <person name="Allijn I.E."/>
            <person name="van den Brink J."/>
            <person name="Ushinsky S."/>
            <person name="Storms R."/>
            <person name="Powell A.J."/>
            <person name="Paulsen I.T."/>
            <person name="Elbourne L.D.H."/>
            <person name="Baker S.E."/>
            <person name="Magnuson J."/>
            <person name="LaBoissiere S."/>
            <person name="Clutterbuck A.J."/>
            <person name="Martinez D."/>
            <person name="Wogulis M."/>
            <person name="de Leon A.L."/>
            <person name="Rey M.W."/>
            <person name="Tsang A."/>
        </authorList>
    </citation>
    <scope>NUCLEOTIDE SEQUENCE [LARGE SCALE GENOMIC DNA]</scope>
    <source>
        <strain evidence="2">ATCC 38088 / NRRL 8126</strain>
    </source>
</reference>
<sequence length="171" mass="18739">MLVVLHDLVCTHLIPKISSAKIQRTWNAEICCCVVENPQRFGSAWYFAGGAIGFPPCYAVSSRKTRPDINGPFDHPAKYYFQGANGELKSPNHDPPWLGLRSEAAGKVRAGPEMWAEDRRGDRSVVRVGPPAANTVGCRSKGSGRMGRARTSGGGRLRLFLSDHFFTDKPP</sequence>
<gene>
    <name evidence="1" type="ORF">THITE_2127891</name>
</gene>
<dbReference type="EMBL" id="CP003010">
    <property type="protein sequence ID" value="AEO65732.1"/>
    <property type="molecule type" value="Genomic_DNA"/>
</dbReference>
<dbReference type="HOGENOM" id="CLU_1563960_0_0_1"/>
<evidence type="ECO:0000313" key="2">
    <source>
        <dbReference type="Proteomes" id="UP000008181"/>
    </source>
</evidence>
<proteinExistence type="predicted"/>
<keyword evidence="2" id="KW-1185">Reference proteome</keyword>
<dbReference type="RefSeq" id="XP_003652068.1">
    <property type="nucleotide sequence ID" value="XM_003652020.1"/>
</dbReference>
<dbReference type="Proteomes" id="UP000008181">
    <property type="component" value="Chromosome 2"/>
</dbReference>